<evidence type="ECO:0000313" key="2">
    <source>
        <dbReference type="EMBL" id="KAF5773074.1"/>
    </source>
</evidence>
<keyword evidence="3" id="KW-1185">Reference proteome</keyword>
<keyword evidence="1" id="KW-0812">Transmembrane</keyword>
<proteinExistence type="predicted"/>
<comment type="caution">
    <text evidence="2">The sequence shown here is derived from an EMBL/GenBank/DDBJ whole genome shotgun (WGS) entry which is preliminary data.</text>
</comment>
<evidence type="ECO:0000256" key="1">
    <source>
        <dbReference type="SAM" id="Phobius"/>
    </source>
</evidence>
<name>A0A9K3EIX1_HELAN</name>
<dbReference type="Proteomes" id="UP000215914">
    <property type="component" value="Unassembled WGS sequence"/>
</dbReference>
<feature type="transmembrane region" description="Helical" evidence="1">
    <location>
        <begin position="7"/>
        <end position="34"/>
    </location>
</feature>
<dbReference type="EMBL" id="MNCJ02000328">
    <property type="protein sequence ID" value="KAF5773074.1"/>
    <property type="molecule type" value="Genomic_DNA"/>
</dbReference>
<dbReference type="AlphaFoldDB" id="A0A9K3EIX1"/>
<dbReference type="Gramene" id="mRNA:HanXRQr2_Chr13g0584591">
    <property type="protein sequence ID" value="CDS:HanXRQr2_Chr13g0584591.1"/>
    <property type="gene ID" value="HanXRQr2_Chr13g0584591"/>
</dbReference>
<keyword evidence="1" id="KW-0472">Membrane</keyword>
<sequence>MIVHHVVVLFVLLLYYVLFGCHLGFCVCLFGLLFEWALGPAYTCAGDAFQVFDFSRFCYIFSLMSLSKLSSLSFFLEMVLSRNTPPPLSIYISCTIVCCDQLSIVCYTTDVVCFRSSTL</sequence>
<gene>
    <name evidence="2" type="ORF">HanXRQr2_Chr13g0584591</name>
</gene>
<accession>A0A9K3EIX1</accession>
<keyword evidence="1" id="KW-1133">Transmembrane helix</keyword>
<reference evidence="2" key="1">
    <citation type="journal article" date="2017" name="Nature">
        <title>The sunflower genome provides insights into oil metabolism, flowering and Asterid evolution.</title>
        <authorList>
            <person name="Badouin H."/>
            <person name="Gouzy J."/>
            <person name="Grassa C.J."/>
            <person name="Murat F."/>
            <person name="Staton S.E."/>
            <person name="Cottret L."/>
            <person name="Lelandais-Briere C."/>
            <person name="Owens G.L."/>
            <person name="Carrere S."/>
            <person name="Mayjonade B."/>
            <person name="Legrand L."/>
            <person name="Gill N."/>
            <person name="Kane N.C."/>
            <person name="Bowers J.E."/>
            <person name="Hubner S."/>
            <person name="Bellec A."/>
            <person name="Berard A."/>
            <person name="Berges H."/>
            <person name="Blanchet N."/>
            <person name="Boniface M.C."/>
            <person name="Brunel D."/>
            <person name="Catrice O."/>
            <person name="Chaidir N."/>
            <person name="Claudel C."/>
            <person name="Donnadieu C."/>
            <person name="Faraut T."/>
            <person name="Fievet G."/>
            <person name="Helmstetter N."/>
            <person name="King M."/>
            <person name="Knapp S.J."/>
            <person name="Lai Z."/>
            <person name="Le Paslier M.C."/>
            <person name="Lippi Y."/>
            <person name="Lorenzon L."/>
            <person name="Mandel J.R."/>
            <person name="Marage G."/>
            <person name="Marchand G."/>
            <person name="Marquand E."/>
            <person name="Bret-Mestries E."/>
            <person name="Morien E."/>
            <person name="Nambeesan S."/>
            <person name="Nguyen T."/>
            <person name="Pegot-Espagnet P."/>
            <person name="Pouilly N."/>
            <person name="Raftis F."/>
            <person name="Sallet E."/>
            <person name="Schiex T."/>
            <person name="Thomas J."/>
            <person name="Vandecasteele C."/>
            <person name="Vares D."/>
            <person name="Vear F."/>
            <person name="Vautrin S."/>
            <person name="Crespi M."/>
            <person name="Mangin B."/>
            <person name="Burke J.M."/>
            <person name="Salse J."/>
            <person name="Munos S."/>
            <person name="Vincourt P."/>
            <person name="Rieseberg L.H."/>
            <person name="Langlade N.B."/>
        </authorList>
    </citation>
    <scope>NUCLEOTIDE SEQUENCE</scope>
    <source>
        <tissue evidence="2">Leaves</tissue>
    </source>
</reference>
<protein>
    <submittedName>
        <fullName evidence="2">Uncharacterized protein</fullName>
    </submittedName>
</protein>
<feature type="transmembrane region" description="Helical" evidence="1">
    <location>
        <begin position="54"/>
        <end position="76"/>
    </location>
</feature>
<organism evidence="2 3">
    <name type="scientific">Helianthus annuus</name>
    <name type="common">Common sunflower</name>
    <dbReference type="NCBI Taxonomy" id="4232"/>
    <lineage>
        <taxon>Eukaryota</taxon>
        <taxon>Viridiplantae</taxon>
        <taxon>Streptophyta</taxon>
        <taxon>Embryophyta</taxon>
        <taxon>Tracheophyta</taxon>
        <taxon>Spermatophyta</taxon>
        <taxon>Magnoliopsida</taxon>
        <taxon>eudicotyledons</taxon>
        <taxon>Gunneridae</taxon>
        <taxon>Pentapetalae</taxon>
        <taxon>asterids</taxon>
        <taxon>campanulids</taxon>
        <taxon>Asterales</taxon>
        <taxon>Asteraceae</taxon>
        <taxon>Asteroideae</taxon>
        <taxon>Heliantheae alliance</taxon>
        <taxon>Heliantheae</taxon>
        <taxon>Helianthus</taxon>
    </lineage>
</organism>
<evidence type="ECO:0000313" key="3">
    <source>
        <dbReference type="Proteomes" id="UP000215914"/>
    </source>
</evidence>
<reference evidence="2" key="2">
    <citation type="submission" date="2020-06" db="EMBL/GenBank/DDBJ databases">
        <title>Helianthus annuus Genome sequencing and assembly Release 2.</title>
        <authorList>
            <person name="Gouzy J."/>
            <person name="Langlade N."/>
            <person name="Munos S."/>
        </authorList>
    </citation>
    <scope>NUCLEOTIDE SEQUENCE</scope>
    <source>
        <tissue evidence="2">Leaves</tissue>
    </source>
</reference>